<dbReference type="InterPro" id="IPR016181">
    <property type="entry name" value="Acyl_CoA_acyltransferase"/>
</dbReference>
<evidence type="ECO:0000313" key="2">
    <source>
        <dbReference type="EMBL" id="TDS87621.1"/>
    </source>
</evidence>
<dbReference type="CDD" id="cd04301">
    <property type="entry name" value="NAT_SF"/>
    <property type="match status" value="1"/>
</dbReference>
<dbReference type="PANTHER" id="PTHR43072">
    <property type="entry name" value="N-ACETYLTRANSFERASE"/>
    <property type="match status" value="1"/>
</dbReference>
<dbReference type="InterPro" id="IPR000182">
    <property type="entry name" value="GNAT_dom"/>
</dbReference>
<name>A0A4V6Q176_9MICC</name>
<organism evidence="2 3">
    <name type="scientific">Nesterenkonia aurantiaca</name>
    <dbReference type="NCBI Taxonomy" id="1436010"/>
    <lineage>
        <taxon>Bacteria</taxon>
        <taxon>Bacillati</taxon>
        <taxon>Actinomycetota</taxon>
        <taxon>Actinomycetes</taxon>
        <taxon>Micrococcales</taxon>
        <taxon>Micrococcaceae</taxon>
        <taxon>Nesterenkonia</taxon>
    </lineage>
</organism>
<dbReference type="RefSeq" id="WP_036474574.1">
    <property type="nucleotide sequence ID" value="NZ_SOAN01000001.1"/>
</dbReference>
<dbReference type="Gene3D" id="3.40.630.30">
    <property type="match status" value="1"/>
</dbReference>
<dbReference type="PANTHER" id="PTHR43072:SF8">
    <property type="entry name" value="ACYLTRANSFERASE FABY-RELATED"/>
    <property type="match status" value="1"/>
</dbReference>
<keyword evidence="3" id="KW-1185">Reference proteome</keyword>
<sequence>MPDAAVPASPARSVRIRDAELPDLDAVVEIQAHYAHHTVTTFSEEPMSVAEWAQSLQEKRSAAHPFLLAEQDGLILGFAYAGHWRRKSAYRHTVEDTIYLRPGAEGRGVGRALLTELLAQCEAAGHRQVIAVLTDDASTAASYALHVKLGFTEAGRLADVGIKRGQTLSTVLMQRSLGS</sequence>
<dbReference type="Pfam" id="PF00583">
    <property type="entry name" value="Acetyltransf_1"/>
    <property type="match status" value="1"/>
</dbReference>
<evidence type="ECO:0000313" key="3">
    <source>
        <dbReference type="Proteomes" id="UP000294506"/>
    </source>
</evidence>
<dbReference type="GO" id="GO:0016747">
    <property type="term" value="F:acyltransferase activity, transferring groups other than amino-acyl groups"/>
    <property type="evidence" value="ECO:0007669"/>
    <property type="project" value="InterPro"/>
</dbReference>
<dbReference type="EMBL" id="SOAN01000001">
    <property type="protein sequence ID" value="TDS87621.1"/>
    <property type="molecule type" value="Genomic_DNA"/>
</dbReference>
<protein>
    <submittedName>
        <fullName evidence="2">Phosphinothricin acetyltransferase</fullName>
    </submittedName>
</protein>
<reference evidence="2 3" key="1">
    <citation type="submission" date="2019-03" db="EMBL/GenBank/DDBJ databases">
        <title>Genomic Encyclopedia of Type Strains, Phase III (KMG-III): the genomes of soil and plant-associated and newly described type strains.</title>
        <authorList>
            <person name="Whitman W."/>
        </authorList>
    </citation>
    <scope>NUCLEOTIDE SEQUENCE [LARGE SCALE GENOMIC DNA]</scope>
    <source>
        <strain evidence="2 3">DSM 27373</strain>
    </source>
</reference>
<dbReference type="Proteomes" id="UP000294506">
    <property type="component" value="Unassembled WGS sequence"/>
</dbReference>
<gene>
    <name evidence="2" type="ORF">EV640_101409</name>
</gene>
<comment type="caution">
    <text evidence="2">The sequence shown here is derived from an EMBL/GenBank/DDBJ whole genome shotgun (WGS) entry which is preliminary data.</text>
</comment>
<feature type="domain" description="N-acetyltransferase" evidence="1">
    <location>
        <begin position="14"/>
        <end position="178"/>
    </location>
</feature>
<accession>A0A4V6Q176</accession>
<dbReference type="AlphaFoldDB" id="A0A4V6Q176"/>
<evidence type="ECO:0000259" key="1">
    <source>
        <dbReference type="PROSITE" id="PS51186"/>
    </source>
</evidence>
<dbReference type="PROSITE" id="PS51186">
    <property type="entry name" value="GNAT"/>
    <property type="match status" value="1"/>
</dbReference>
<dbReference type="SUPFAM" id="SSF55729">
    <property type="entry name" value="Acyl-CoA N-acyltransferases (Nat)"/>
    <property type="match status" value="1"/>
</dbReference>
<keyword evidence="2" id="KW-0808">Transferase</keyword>
<proteinExistence type="predicted"/>